<evidence type="ECO:0000313" key="3">
    <source>
        <dbReference type="EMBL" id="WAJ71737.1"/>
    </source>
</evidence>
<keyword evidence="4" id="KW-1185">Reference proteome</keyword>
<gene>
    <name evidence="3" type="ORF">OLW01_15470</name>
</gene>
<dbReference type="Pfam" id="PF06439">
    <property type="entry name" value="3keto-disac_hyd"/>
    <property type="match status" value="1"/>
</dbReference>
<name>A0ABY7AQA1_9ALTE</name>
<sequence>MITKTASYLLACLVALPVCANERSEWHNLIDKNLSQFEFWGGVPHSTVKGLPTGTYQSNDVTKGTPLGLNNDPLNIFNVIEEDGQLVIKVSGQVYAGINTRKNYGNYHLKFQFKWGMQRWEPRLTAKRDSGLLYHCTGEHGVFWKTWKACLEYQIQETDIGDYLGLKGPRGQYRGYRVEQENKPDKRDSGLYYYDPNSENIITGARYTNAYIENDAPFGNWNTVELYAVGDEAVHMVNGEVVMFVENLQTKTGEPLTSGQIQFQSEAAEIYYRDMQIRYTSKFPPEIEAKIRRIEVK</sequence>
<dbReference type="Proteomes" id="UP001163726">
    <property type="component" value="Plasmid pCadTS8_1"/>
</dbReference>
<proteinExistence type="predicted"/>
<dbReference type="Gene3D" id="2.60.120.560">
    <property type="entry name" value="Exo-inulinase, domain 1"/>
    <property type="match status" value="1"/>
</dbReference>
<feature type="chain" id="PRO_5045229270" evidence="1">
    <location>
        <begin position="21"/>
        <end position="297"/>
    </location>
</feature>
<reference evidence="3" key="1">
    <citation type="submission" date="2022-10" db="EMBL/GenBank/DDBJ databases">
        <title>Catenovulum adriacola sp. nov. isolated in the Harbour of Susak.</title>
        <authorList>
            <person name="Schoch T."/>
            <person name="Reich S.J."/>
            <person name="Stoeferle S."/>
            <person name="Flaiz M."/>
            <person name="Kazda M."/>
            <person name="Riedel C.U."/>
            <person name="Duerre P."/>
        </authorList>
    </citation>
    <scope>NUCLEOTIDE SEQUENCE</scope>
    <source>
        <strain evidence="3">TS8</strain>
        <plasmid evidence="3">pCadTS8_1</plasmid>
    </source>
</reference>
<feature type="domain" description="3-keto-alpha-glucoside-1,2-lyase/3-keto-2-hydroxy-glucal hydratase" evidence="2">
    <location>
        <begin position="49"/>
        <end position="278"/>
    </location>
</feature>
<geneLocation type="plasmid" evidence="3 4">
    <name>pCadTS8_1</name>
</geneLocation>
<accession>A0ABY7AQA1</accession>
<feature type="signal peptide" evidence="1">
    <location>
        <begin position="1"/>
        <end position="20"/>
    </location>
</feature>
<dbReference type="RefSeq" id="WP_268076429.1">
    <property type="nucleotide sequence ID" value="NZ_CP109966.1"/>
</dbReference>
<keyword evidence="1" id="KW-0732">Signal</keyword>
<organism evidence="3 4">
    <name type="scientific">Catenovulum adriaticum</name>
    <dbReference type="NCBI Taxonomy" id="2984846"/>
    <lineage>
        <taxon>Bacteria</taxon>
        <taxon>Pseudomonadati</taxon>
        <taxon>Pseudomonadota</taxon>
        <taxon>Gammaproteobacteria</taxon>
        <taxon>Alteromonadales</taxon>
        <taxon>Alteromonadaceae</taxon>
        <taxon>Catenovulum</taxon>
    </lineage>
</organism>
<evidence type="ECO:0000259" key="2">
    <source>
        <dbReference type="Pfam" id="PF06439"/>
    </source>
</evidence>
<dbReference type="EMBL" id="CP109966">
    <property type="protein sequence ID" value="WAJ71737.1"/>
    <property type="molecule type" value="Genomic_DNA"/>
</dbReference>
<keyword evidence="3" id="KW-0614">Plasmid</keyword>
<protein>
    <submittedName>
        <fullName evidence="3">DUF1080 domain-containing protein</fullName>
    </submittedName>
</protein>
<evidence type="ECO:0000313" key="4">
    <source>
        <dbReference type="Proteomes" id="UP001163726"/>
    </source>
</evidence>
<evidence type="ECO:0000256" key="1">
    <source>
        <dbReference type="SAM" id="SignalP"/>
    </source>
</evidence>
<dbReference type="InterPro" id="IPR010496">
    <property type="entry name" value="AL/BT2_dom"/>
</dbReference>